<evidence type="ECO:0000313" key="2">
    <source>
        <dbReference type="RefSeq" id="XP_034109238.1"/>
    </source>
</evidence>
<gene>
    <name evidence="2" type="primary">LOC117571280</name>
</gene>
<accession>A0A6P8XAZ6</accession>
<dbReference type="RefSeq" id="XP_034109238.1">
    <property type="nucleotide sequence ID" value="XM_034253347.2"/>
</dbReference>
<dbReference type="Proteomes" id="UP000515160">
    <property type="component" value="Chromosome X"/>
</dbReference>
<sequence>MDIFGTPTEIKISVIKAITELQNTASDIFVYEKKICDHVVYDKSDKDLLVKQTLFDLTFLGVLAQTGSTFALLQSLIVQVSSENLKPAVEPKQKNPESFKARIPPVKNSSCRELNLLFALKNIGDNPNDVFGTPTEIKISVMKAIAELQYTASDIFVYDKKICDHVVYDKSDKDLLVKQTLFDLTILGVLVRTGSSFALRQNLIVQVPSENLKRAVEPKQKKKVLRNVKSKVKDTNHKKKQNFEDEESAAEIDALFAFYIEEFKNIKTINNPESSKARTPSRLGSTGLDDDIIILELSASLNDQTSKPMENVVENVKSKRKITIAKEIGQKKKKKKKLFLSRTQFFI</sequence>
<dbReference type="GeneID" id="117571280"/>
<protein>
    <submittedName>
        <fullName evidence="2">Uncharacterized protein LOC117571280</fullName>
    </submittedName>
</protein>
<dbReference type="OrthoDB" id="7872817at2759"/>
<keyword evidence="1" id="KW-1185">Reference proteome</keyword>
<reference evidence="2" key="1">
    <citation type="submission" date="2025-08" db="UniProtKB">
        <authorList>
            <consortium name="RefSeq"/>
        </authorList>
    </citation>
    <scope>IDENTIFICATION</scope>
    <source>
        <strain evidence="2">15112-1751.03</strain>
        <tissue evidence="2">Whole Adult</tissue>
    </source>
</reference>
<evidence type="ECO:0000313" key="1">
    <source>
        <dbReference type="Proteomes" id="UP000515160"/>
    </source>
</evidence>
<name>A0A6P8XAZ6_DROAB</name>
<proteinExistence type="predicted"/>
<dbReference type="AlphaFoldDB" id="A0A6P8XAZ6"/>
<organism evidence="1 2">
    <name type="scientific">Drosophila albomicans</name>
    <name type="common">Fruit fly</name>
    <dbReference type="NCBI Taxonomy" id="7291"/>
    <lineage>
        <taxon>Eukaryota</taxon>
        <taxon>Metazoa</taxon>
        <taxon>Ecdysozoa</taxon>
        <taxon>Arthropoda</taxon>
        <taxon>Hexapoda</taxon>
        <taxon>Insecta</taxon>
        <taxon>Pterygota</taxon>
        <taxon>Neoptera</taxon>
        <taxon>Endopterygota</taxon>
        <taxon>Diptera</taxon>
        <taxon>Brachycera</taxon>
        <taxon>Muscomorpha</taxon>
        <taxon>Ephydroidea</taxon>
        <taxon>Drosophilidae</taxon>
        <taxon>Drosophila</taxon>
    </lineage>
</organism>